<feature type="non-terminal residue" evidence="19">
    <location>
        <position position="1"/>
    </location>
</feature>
<keyword evidence="20" id="KW-1185">Reference proteome</keyword>
<evidence type="ECO:0000256" key="8">
    <source>
        <dbReference type="ARBA" id="ARBA00022964"/>
    </source>
</evidence>
<dbReference type="CDD" id="cd00250">
    <property type="entry name" value="CAS_like"/>
    <property type="match status" value="1"/>
</dbReference>
<evidence type="ECO:0000256" key="5">
    <source>
        <dbReference type="ARBA" id="ARBA00012267"/>
    </source>
</evidence>
<dbReference type="EC" id="1.14.11.8" evidence="5"/>
<dbReference type="Proteomes" id="UP000030671">
    <property type="component" value="Unassembled WGS sequence"/>
</dbReference>
<evidence type="ECO:0000256" key="12">
    <source>
        <dbReference type="ARBA" id="ARBA00031778"/>
    </source>
</evidence>
<dbReference type="eggNOG" id="KOG3889">
    <property type="taxonomic scope" value="Eukaryota"/>
</dbReference>
<dbReference type="FunFam" id="3.30.2020.30:FF:000002">
    <property type="entry name" value="Putative gamma-butyrobetaine dioxygenase"/>
    <property type="match status" value="1"/>
</dbReference>
<evidence type="ECO:0000256" key="4">
    <source>
        <dbReference type="ARBA" id="ARBA00008654"/>
    </source>
</evidence>
<dbReference type="NCBIfam" id="TIGR02410">
    <property type="entry name" value="carnitine_TMLD"/>
    <property type="match status" value="1"/>
</dbReference>
<keyword evidence="10" id="KW-0408">Iron</keyword>
<comment type="pathway">
    <text evidence="3">Amine and polyamine biosynthesis; carnitine biosynthesis.</text>
</comment>
<evidence type="ECO:0000256" key="15">
    <source>
        <dbReference type="ARBA" id="ARBA00049334"/>
    </source>
</evidence>
<dbReference type="GO" id="GO:0005506">
    <property type="term" value="F:iron ion binding"/>
    <property type="evidence" value="ECO:0007669"/>
    <property type="project" value="InterPro"/>
</dbReference>
<dbReference type="GO" id="GO:0050353">
    <property type="term" value="F:trimethyllysine dioxygenase activity"/>
    <property type="evidence" value="ECO:0007669"/>
    <property type="project" value="UniProtKB-EC"/>
</dbReference>
<name>W4KCU6_HETIT</name>
<dbReference type="Pfam" id="PF02668">
    <property type="entry name" value="TauD"/>
    <property type="match status" value="1"/>
</dbReference>
<dbReference type="PANTHER" id="PTHR10696">
    <property type="entry name" value="GAMMA-BUTYROBETAINE HYDROXYLASE-RELATED"/>
    <property type="match status" value="1"/>
</dbReference>
<dbReference type="HOGENOM" id="CLU_021859_2_2_1"/>
<dbReference type="Gene3D" id="3.30.2020.30">
    <property type="match status" value="1"/>
</dbReference>
<evidence type="ECO:0000256" key="14">
    <source>
        <dbReference type="ARBA" id="ARBA00046008"/>
    </source>
</evidence>
<evidence type="ECO:0000256" key="9">
    <source>
        <dbReference type="ARBA" id="ARBA00023002"/>
    </source>
</evidence>
<evidence type="ECO:0000256" key="13">
    <source>
        <dbReference type="ARBA" id="ARBA00032283"/>
    </source>
</evidence>
<evidence type="ECO:0000259" key="18">
    <source>
        <dbReference type="Pfam" id="PF06155"/>
    </source>
</evidence>
<dbReference type="Pfam" id="PF06155">
    <property type="entry name" value="GBBH-like_N"/>
    <property type="match status" value="1"/>
</dbReference>
<keyword evidence="6" id="KW-0479">Metal-binding</keyword>
<dbReference type="RefSeq" id="XP_009545195.1">
    <property type="nucleotide sequence ID" value="XM_009546900.1"/>
</dbReference>
<evidence type="ECO:0000313" key="20">
    <source>
        <dbReference type="Proteomes" id="UP000030671"/>
    </source>
</evidence>
<evidence type="ECO:0000256" key="6">
    <source>
        <dbReference type="ARBA" id="ARBA00022723"/>
    </source>
</evidence>
<comment type="similarity">
    <text evidence="4">Belongs to the gamma-BBH/TMLD family.</text>
</comment>
<dbReference type="UniPathway" id="UPA00118"/>
<dbReference type="STRING" id="747525.W4KCU6"/>
<sequence>MLRLHNTSAPFLRASSAVKKALTAQKSIVSAPTAAPCQKRHHTQFVRPASFAAARKPHPPPLPEIAETPTRDPELPTSSANEREVFIHWDGANWSRFHNIWLRDHCRCADCFHPTTKQRLVDTFEIPPDLEPASVEPKPEGLQVTWPSPSQPHVSLYPWSWLRQNRYDPPVTQAADEKVLWGSRIVQDPPTVPYEEVMAEDGHGLYKWLSGIHKFGFCFVSGVPETPEATEELSRRIGFIRETHYGAFWDFTADLARGDTAYTNMALSAHTDNTYFTDPCGVQLFHLLSHTDGTGGATLLVDGFYVASILKELHPDVYHLLSTIPVPAHAAGEEDTFYQATRPVLGHDSVTGELKSVRWNNDDRSVLRDVPAGSMLQWYDAMRTWNKFLTSPDSEYWVQLAPGTAVAVDNHRVLHGRSAFTGTRRMCGAYIGADEFRSRLSVLAERFGKSEAENGSRDVPAARRGVWSVGL</sequence>
<dbReference type="FunFam" id="3.60.130.10:FF:000001">
    <property type="entry name" value="Trimethyllysine dioxygenase, mitochondrial"/>
    <property type="match status" value="1"/>
</dbReference>
<dbReference type="InterPro" id="IPR003819">
    <property type="entry name" value="TauD/TfdA-like"/>
</dbReference>
<dbReference type="GeneID" id="20677548"/>
<dbReference type="InterPro" id="IPR038492">
    <property type="entry name" value="GBBH-like_N_sf"/>
</dbReference>
<dbReference type="KEGG" id="hir:HETIRDRAFT_473978"/>
<dbReference type="EMBL" id="KI925457">
    <property type="protein sequence ID" value="ETW82886.1"/>
    <property type="molecule type" value="Genomic_DNA"/>
</dbReference>
<comment type="cofactor">
    <cofactor evidence="2">
        <name>L-ascorbate</name>
        <dbReference type="ChEBI" id="CHEBI:38290"/>
    </cofactor>
</comment>
<evidence type="ECO:0000256" key="16">
    <source>
        <dbReference type="SAM" id="MobiDB-lite"/>
    </source>
</evidence>
<dbReference type="GO" id="GO:0005739">
    <property type="term" value="C:mitochondrion"/>
    <property type="evidence" value="ECO:0007669"/>
    <property type="project" value="TreeGrafter"/>
</dbReference>
<dbReference type="Gene3D" id="3.60.130.10">
    <property type="entry name" value="Clavaminate synthase-like"/>
    <property type="match status" value="1"/>
</dbReference>
<keyword evidence="9" id="KW-0560">Oxidoreductase</keyword>
<comment type="function">
    <text evidence="14">Converts trimethyllysine (TML) into hydroxytrimethyllysine (HTML).</text>
</comment>
<dbReference type="GO" id="GO:0045329">
    <property type="term" value="P:carnitine biosynthetic process"/>
    <property type="evidence" value="ECO:0007669"/>
    <property type="project" value="UniProtKB-UniPathway"/>
</dbReference>
<reference evidence="19 20" key="1">
    <citation type="journal article" date="2012" name="New Phytol.">
        <title>Insight into trade-off between wood decay and parasitism from the genome of a fungal forest pathogen.</title>
        <authorList>
            <person name="Olson A."/>
            <person name="Aerts A."/>
            <person name="Asiegbu F."/>
            <person name="Belbahri L."/>
            <person name="Bouzid O."/>
            <person name="Broberg A."/>
            <person name="Canback B."/>
            <person name="Coutinho P.M."/>
            <person name="Cullen D."/>
            <person name="Dalman K."/>
            <person name="Deflorio G."/>
            <person name="van Diepen L.T."/>
            <person name="Dunand C."/>
            <person name="Duplessis S."/>
            <person name="Durling M."/>
            <person name="Gonthier P."/>
            <person name="Grimwood J."/>
            <person name="Fossdal C.G."/>
            <person name="Hansson D."/>
            <person name="Henrissat B."/>
            <person name="Hietala A."/>
            <person name="Himmelstrand K."/>
            <person name="Hoffmeister D."/>
            <person name="Hogberg N."/>
            <person name="James T.Y."/>
            <person name="Karlsson M."/>
            <person name="Kohler A."/>
            <person name="Kues U."/>
            <person name="Lee Y.H."/>
            <person name="Lin Y.C."/>
            <person name="Lind M."/>
            <person name="Lindquist E."/>
            <person name="Lombard V."/>
            <person name="Lucas S."/>
            <person name="Lunden K."/>
            <person name="Morin E."/>
            <person name="Murat C."/>
            <person name="Park J."/>
            <person name="Raffaello T."/>
            <person name="Rouze P."/>
            <person name="Salamov A."/>
            <person name="Schmutz J."/>
            <person name="Solheim H."/>
            <person name="Stahlberg J."/>
            <person name="Velez H."/>
            <person name="de Vries R.P."/>
            <person name="Wiebenga A."/>
            <person name="Woodward S."/>
            <person name="Yakovlev I."/>
            <person name="Garbelotto M."/>
            <person name="Martin F."/>
            <person name="Grigoriev I.V."/>
            <person name="Stenlid J."/>
        </authorList>
    </citation>
    <scope>NUCLEOTIDE SEQUENCE [LARGE SCALE GENOMIC DNA]</scope>
    <source>
        <strain evidence="19 20">TC 32-1</strain>
    </source>
</reference>
<accession>W4KCU6</accession>
<evidence type="ECO:0000256" key="1">
    <source>
        <dbReference type="ARBA" id="ARBA00001954"/>
    </source>
</evidence>
<evidence type="ECO:0000313" key="19">
    <source>
        <dbReference type="EMBL" id="ETW82886.1"/>
    </source>
</evidence>
<gene>
    <name evidence="19" type="ORF">HETIRDRAFT_473978</name>
</gene>
<protein>
    <recommendedName>
        <fullName evidence="5">trimethyllysine dioxygenase</fullName>
        <ecNumber evidence="5">1.14.11.8</ecNumber>
    </recommendedName>
    <alternativeName>
        <fullName evidence="12">Epsilon-trimethyllysine 2-oxoglutarate dioxygenase</fullName>
    </alternativeName>
    <alternativeName>
        <fullName evidence="11">TML hydroxylase</fullName>
    </alternativeName>
    <alternativeName>
        <fullName evidence="13">TML-alpha-ketoglutarate dioxygenase</fullName>
    </alternativeName>
</protein>
<feature type="domain" description="TauD/TfdA-like" evidence="17">
    <location>
        <begin position="188"/>
        <end position="430"/>
    </location>
</feature>
<evidence type="ECO:0000256" key="7">
    <source>
        <dbReference type="ARBA" id="ARBA00022873"/>
    </source>
</evidence>
<keyword evidence="7" id="KW-0124">Carnitine biosynthesis</keyword>
<comment type="cofactor">
    <cofactor evidence="1">
        <name>Fe(2+)</name>
        <dbReference type="ChEBI" id="CHEBI:29033"/>
    </cofactor>
</comment>
<evidence type="ECO:0000256" key="3">
    <source>
        <dbReference type="ARBA" id="ARBA00005022"/>
    </source>
</evidence>
<evidence type="ECO:0000259" key="17">
    <source>
        <dbReference type="Pfam" id="PF02668"/>
    </source>
</evidence>
<dbReference type="InterPro" id="IPR042098">
    <property type="entry name" value="TauD-like_sf"/>
</dbReference>
<dbReference type="InParanoid" id="W4KCU6"/>
<dbReference type="InterPro" id="IPR010376">
    <property type="entry name" value="GBBH-like_N"/>
</dbReference>
<feature type="domain" description="Gamma-butyrobetaine hydroxylase-like N-terminal" evidence="18">
    <location>
        <begin position="80"/>
        <end position="163"/>
    </location>
</feature>
<dbReference type="PANTHER" id="PTHR10696:SF51">
    <property type="entry name" value="TRIMETHYLLYSINE DIOXYGENASE, MITOCHONDRIAL"/>
    <property type="match status" value="1"/>
</dbReference>
<dbReference type="InterPro" id="IPR050411">
    <property type="entry name" value="AlphaKG_dependent_hydroxylases"/>
</dbReference>
<keyword evidence="8" id="KW-0223">Dioxygenase</keyword>
<dbReference type="AlphaFoldDB" id="W4KCU6"/>
<comment type="catalytic activity">
    <reaction evidence="15">
        <text>N(6),N(6),N(6)-trimethyl-L-lysine + 2-oxoglutarate + O2 = (3S)-3-hydroxy-N(6),N(6),N(6)-trimethyl-L-lysine + succinate + CO2</text>
        <dbReference type="Rhea" id="RHEA:14181"/>
        <dbReference type="ChEBI" id="CHEBI:15379"/>
        <dbReference type="ChEBI" id="CHEBI:16526"/>
        <dbReference type="ChEBI" id="CHEBI:16810"/>
        <dbReference type="ChEBI" id="CHEBI:30031"/>
        <dbReference type="ChEBI" id="CHEBI:58100"/>
        <dbReference type="ChEBI" id="CHEBI:141499"/>
        <dbReference type="EC" id="1.14.11.8"/>
    </reaction>
</comment>
<dbReference type="InterPro" id="IPR012776">
    <property type="entry name" value="Trimethyllysine_dOase"/>
</dbReference>
<feature type="region of interest" description="Disordered" evidence="16">
    <location>
        <begin position="53"/>
        <end position="77"/>
    </location>
</feature>
<dbReference type="SUPFAM" id="SSF51197">
    <property type="entry name" value="Clavaminate synthase-like"/>
    <property type="match status" value="1"/>
</dbReference>
<proteinExistence type="inferred from homology"/>
<evidence type="ECO:0000256" key="2">
    <source>
        <dbReference type="ARBA" id="ARBA00001961"/>
    </source>
</evidence>
<organism evidence="19 20">
    <name type="scientific">Heterobasidion irregulare (strain TC 32-1)</name>
    <dbReference type="NCBI Taxonomy" id="747525"/>
    <lineage>
        <taxon>Eukaryota</taxon>
        <taxon>Fungi</taxon>
        <taxon>Dikarya</taxon>
        <taxon>Basidiomycota</taxon>
        <taxon>Agaricomycotina</taxon>
        <taxon>Agaricomycetes</taxon>
        <taxon>Russulales</taxon>
        <taxon>Bondarzewiaceae</taxon>
        <taxon>Heterobasidion</taxon>
        <taxon>Heterobasidion annosum species complex</taxon>
    </lineage>
</organism>
<evidence type="ECO:0000256" key="10">
    <source>
        <dbReference type="ARBA" id="ARBA00023004"/>
    </source>
</evidence>
<dbReference type="OrthoDB" id="408743at2759"/>
<evidence type="ECO:0000256" key="11">
    <source>
        <dbReference type="ARBA" id="ARBA00030363"/>
    </source>
</evidence>